<dbReference type="GO" id="GO:0032259">
    <property type="term" value="P:methylation"/>
    <property type="evidence" value="ECO:0007669"/>
    <property type="project" value="UniProtKB-KW"/>
</dbReference>
<keyword evidence="2 5" id="KW-0808">Transferase</keyword>
<protein>
    <submittedName>
        <fullName evidence="5">Putative anthranilate N-methyltransferase</fullName>
        <ecNumber evidence="5">2.1.1.111</ecNumber>
    </submittedName>
</protein>
<reference evidence="6" key="1">
    <citation type="journal article" date="2018" name="Nat. Plants">
        <title>Whole-genome landscape of Medicago truncatula symbiotic genes.</title>
        <authorList>
            <person name="Pecrix Y."/>
            <person name="Staton S.E."/>
            <person name="Sallet E."/>
            <person name="Lelandais-Briere C."/>
            <person name="Moreau S."/>
            <person name="Carrere S."/>
            <person name="Blein T."/>
            <person name="Jardinaud M.F."/>
            <person name="Latrasse D."/>
            <person name="Zouine M."/>
            <person name="Zahm M."/>
            <person name="Kreplak J."/>
            <person name="Mayjonade B."/>
            <person name="Satge C."/>
            <person name="Perez M."/>
            <person name="Cauet S."/>
            <person name="Marande W."/>
            <person name="Chantry-Darmon C."/>
            <person name="Lopez-Roques C."/>
            <person name="Bouchez O."/>
            <person name="Berard A."/>
            <person name="Debelle F."/>
            <person name="Munos S."/>
            <person name="Bendahmane A."/>
            <person name="Berges H."/>
            <person name="Niebel A."/>
            <person name="Buitink J."/>
            <person name="Frugier F."/>
            <person name="Benhamed M."/>
            <person name="Crespi M."/>
            <person name="Gouzy J."/>
            <person name="Gamas P."/>
        </authorList>
    </citation>
    <scope>NUCLEOTIDE SEQUENCE [LARGE SCALE GENOMIC DNA]</scope>
    <source>
        <strain evidence="6">cv. Jemalong A17</strain>
    </source>
</reference>
<dbReference type="InterPro" id="IPR029063">
    <property type="entry name" value="SAM-dependent_MTases_sf"/>
</dbReference>
<evidence type="ECO:0000256" key="2">
    <source>
        <dbReference type="ARBA" id="ARBA00022679"/>
    </source>
</evidence>
<dbReference type="Gramene" id="rna47901">
    <property type="protein sequence ID" value="RHN41567.1"/>
    <property type="gene ID" value="gene47901"/>
</dbReference>
<gene>
    <name evidence="5" type="ORF">MtrunA17_Chr8g0367421</name>
</gene>
<organism evidence="5 6">
    <name type="scientific">Medicago truncatula</name>
    <name type="common">Barrel medic</name>
    <name type="synonym">Medicago tribuloides</name>
    <dbReference type="NCBI Taxonomy" id="3880"/>
    <lineage>
        <taxon>Eukaryota</taxon>
        <taxon>Viridiplantae</taxon>
        <taxon>Streptophyta</taxon>
        <taxon>Embryophyta</taxon>
        <taxon>Tracheophyta</taxon>
        <taxon>Spermatophyta</taxon>
        <taxon>Magnoliopsida</taxon>
        <taxon>eudicotyledons</taxon>
        <taxon>Gunneridae</taxon>
        <taxon>Pentapetalae</taxon>
        <taxon>rosids</taxon>
        <taxon>fabids</taxon>
        <taxon>Fabales</taxon>
        <taxon>Fabaceae</taxon>
        <taxon>Papilionoideae</taxon>
        <taxon>50 kb inversion clade</taxon>
        <taxon>NPAAA clade</taxon>
        <taxon>Hologalegina</taxon>
        <taxon>IRL clade</taxon>
        <taxon>Trifolieae</taxon>
        <taxon>Medicago</taxon>
    </lineage>
</organism>
<dbReference type="InterPro" id="IPR001077">
    <property type="entry name" value="COMT_C"/>
</dbReference>
<accession>A0A396GSA2</accession>
<dbReference type="GO" id="GO:0030774">
    <property type="term" value="F:anthranilate N-methyltransferase activity"/>
    <property type="evidence" value="ECO:0007669"/>
    <property type="project" value="UniProtKB-EC"/>
</dbReference>
<keyword evidence="3" id="KW-0949">S-adenosyl-L-methionine</keyword>
<dbReference type="EC" id="2.1.1.111" evidence="5"/>
<dbReference type="SUPFAM" id="SSF53335">
    <property type="entry name" value="S-adenosyl-L-methionine-dependent methyltransferases"/>
    <property type="match status" value="1"/>
</dbReference>
<evidence type="ECO:0000313" key="6">
    <source>
        <dbReference type="Proteomes" id="UP000265566"/>
    </source>
</evidence>
<dbReference type="AlphaFoldDB" id="A0A396GSA2"/>
<feature type="domain" description="O-methyltransferase C-terminal" evidence="4">
    <location>
        <begin position="2"/>
        <end position="72"/>
    </location>
</feature>
<keyword evidence="1 5" id="KW-0489">Methyltransferase</keyword>
<dbReference type="GO" id="GO:0008171">
    <property type="term" value="F:O-methyltransferase activity"/>
    <property type="evidence" value="ECO:0007669"/>
    <property type="project" value="InterPro"/>
</dbReference>
<evidence type="ECO:0000313" key="5">
    <source>
        <dbReference type="EMBL" id="RHN41567.1"/>
    </source>
</evidence>
<dbReference type="InterPro" id="IPR016461">
    <property type="entry name" value="COMT-like"/>
</dbReference>
<evidence type="ECO:0000259" key="4">
    <source>
        <dbReference type="Pfam" id="PF00891"/>
    </source>
</evidence>
<dbReference type="PROSITE" id="PS51683">
    <property type="entry name" value="SAM_OMT_II"/>
    <property type="match status" value="1"/>
</dbReference>
<name>A0A396GSA2_MEDTR</name>
<dbReference type="Gene3D" id="3.40.50.150">
    <property type="entry name" value="Vaccinia Virus protein VP39"/>
    <property type="match status" value="1"/>
</dbReference>
<dbReference type="Proteomes" id="UP000265566">
    <property type="component" value="Chromosome 8"/>
</dbReference>
<dbReference type="PANTHER" id="PTHR11746">
    <property type="entry name" value="O-METHYLTRANSFERASE"/>
    <property type="match status" value="1"/>
</dbReference>
<proteinExistence type="predicted"/>
<sequence>MVHGTHVFHYLSLDSRFNKVFNTAMINHTKIVMNKVLERYNGFEGIRRLVDVGGGLGVNIHLITSKYPNIHGVEHVGGDMFESVPKEDVILMKVSEYEYELLFMVYWIIRRTNKLFFKQKNVEFF</sequence>
<evidence type="ECO:0000256" key="1">
    <source>
        <dbReference type="ARBA" id="ARBA00022603"/>
    </source>
</evidence>
<comment type="caution">
    <text evidence="5">The sequence shown here is derived from an EMBL/GenBank/DDBJ whole genome shotgun (WGS) entry which is preliminary data.</text>
</comment>
<evidence type="ECO:0000256" key="3">
    <source>
        <dbReference type="ARBA" id="ARBA00022691"/>
    </source>
</evidence>
<dbReference type="EMBL" id="PSQE01000008">
    <property type="protein sequence ID" value="RHN41567.1"/>
    <property type="molecule type" value="Genomic_DNA"/>
</dbReference>
<dbReference type="Pfam" id="PF00891">
    <property type="entry name" value="Methyltransf_2"/>
    <property type="match status" value="1"/>
</dbReference>